<dbReference type="SUPFAM" id="SSF48452">
    <property type="entry name" value="TPR-like"/>
    <property type="match status" value="1"/>
</dbReference>
<dbReference type="EC" id="2.4.1.255" evidence="3"/>
<evidence type="ECO:0000256" key="7">
    <source>
        <dbReference type="ARBA" id="ARBA00022803"/>
    </source>
</evidence>
<dbReference type="Gene3D" id="3.40.50.2000">
    <property type="entry name" value="Glycogen Phosphorylase B"/>
    <property type="match status" value="1"/>
</dbReference>
<dbReference type="PANTHER" id="PTHR44998:SF1">
    <property type="entry name" value="UDP-N-ACETYLGLUCOSAMINE--PEPTIDE N-ACETYLGLUCOSAMINYLTRANSFERASE 110 KDA SUBUNIT"/>
    <property type="match status" value="1"/>
</dbReference>
<dbReference type="PROSITE" id="PS50005">
    <property type="entry name" value="TPR"/>
    <property type="match status" value="3"/>
</dbReference>
<dbReference type="Pfam" id="PF13181">
    <property type="entry name" value="TPR_8"/>
    <property type="match status" value="1"/>
</dbReference>
<keyword evidence="6" id="KW-0677">Repeat</keyword>
<organism evidence="10 11">
    <name type="scientific">Obba rivulosa</name>
    <dbReference type="NCBI Taxonomy" id="1052685"/>
    <lineage>
        <taxon>Eukaryota</taxon>
        <taxon>Fungi</taxon>
        <taxon>Dikarya</taxon>
        <taxon>Basidiomycota</taxon>
        <taxon>Agaricomycotina</taxon>
        <taxon>Agaricomycetes</taxon>
        <taxon>Polyporales</taxon>
        <taxon>Gelatoporiaceae</taxon>
        <taxon>Obba</taxon>
    </lineage>
</organism>
<sequence length="1258" mass="141833">MTFARSADRDTILAYAYHLYESVDRRPAGLTPMPLSSPSQEPATVETIYRLRLVPLLFTLRSIYPSDLSILLLLACTYHALGEFESSLAVSHEILSLDATYVEAMCNIGTTLKSLGQLDNAYEWWWKALQLRPMYWDALDNILGMLFRLARSAPDSESSFAYYGQALAICQHVQRQIVADDGRLKLSVPNTEMHRLQRVFFTSATIYVLLSPNHAEHAIVDYFRAIELAIRPPSPYPEEDRYTVQDLVLAMCITGYLMGTSSGASMPEELSEILDIEGGQPFLNRVTEPGFNLLRIVHASSNRVRDALLHIGRGALPVILLLPDQVMRSPIVLFSSLGILPAICTLDTPSGQLQPPPEDVRQQTNLMMSTILLTLAKKCQDTSFANMTLPDFGDAVSVSTSFVIILYYLALALSPSPSTYNNLGIILSVISATTTTLHDNGRPLILNGPTLAKIYYEAGLRLDSTHPHILTNMGSLLKDLGQIDQAIQLYTKAIAYKPDFDIALANLGNAIKDVGRAWDAIEYYRRAVQVNPNLPEALCGLVYSLYTICDWRGRGGFPDEIAVDGDGNMIPPIRSGGLVTPGWITKMIEMCQHQLDAAYSINVGVVAAMMPSDKWMPIVANTRGRDLKDEEQAKWTTAFMKFYGNHDHVREHLNEAGFLIRFIDWVQPRMQRQWYLRVYGKTVSTDQPIPYPQEDMKGSFLRPVIPTHLAAPPVPSVLPFHTFTYPMSPRMIRLIAHRNALRISYTVLTQPWLPHNVFPPPRPPIGGKLNIGYISNDVNNHPLAHLMQSVFQLHDRNRFNVYLYSSSAWDGTDYRLRIAAEVEHFQDISTWSLKEIIDHILSKEIHILVNLGGYTKGARNDIFASRPCPVQMQLMGYAGTLGAGWCDYLVCDPIACPEDTCSFERWRRQSSEAQALMGGDIANQGIAADLEADADPESVSENWVYGEKFIYMAHTFMATDHKQSSRGDEGLSVEERARVSPVQLWHDEEVRRAKLRRHVFPQLPQDVMIFANFNQAHLTDGDLSQGILAVWLRILVRVPRSVLWLLRFPSAGEEHILRTARLWADESVAQRILFTDVAGKEEHVHRTRVADLFLDTVECNAHTITADVLWTGTPILTFPKHRHKMCSRVAASMANATGFGDQMVVSSMDEYESRAVAFANNLQYELVCEPDGTLLPRGQGALVKLRRNLFLNRDRMPLFDTKRWTQNLEKGYQEAWRRWVEGTQYEMSDEWEACEGPEKEHGFILVQDDGPFNVIVYD</sequence>
<dbReference type="SMART" id="SM00028">
    <property type="entry name" value="TPR"/>
    <property type="match status" value="4"/>
</dbReference>
<evidence type="ECO:0000259" key="9">
    <source>
        <dbReference type="Pfam" id="PF13844"/>
    </source>
</evidence>
<feature type="repeat" description="TPR" evidence="8">
    <location>
        <begin position="501"/>
        <end position="534"/>
    </location>
</feature>
<evidence type="ECO:0000256" key="1">
    <source>
        <dbReference type="ARBA" id="ARBA00004922"/>
    </source>
</evidence>
<keyword evidence="11" id="KW-1185">Reference proteome</keyword>
<evidence type="ECO:0000256" key="2">
    <source>
        <dbReference type="ARBA" id="ARBA00005386"/>
    </source>
</evidence>
<feature type="domain" description="O-GlcNAc transferase C-terminal" evidence="9">
    <location>
        <begin position="1002"/>
        <end position="1165"/>
    </location>
</feature>
<dbReference type="EMBL" id="KV722332">
    <property type="protein sequence ID" value="OCH96162.1"/>
    <property type="molecule type" value="Genomic_DNA"/>
</dbReference>
<evidence type="ECO:0000313" key="11">
    <source>
        <dbReference type="Proteomes" id="UP000250043"/>
    </source>
</evidence>
<comment type="similarity">
    <text evidence="2">Belongs to the glycosyltransferase 41 family. O-GlcNAc transferase subfamily.</text>
</comment>
<evidence type="ECO:0000256" key="8">
    <source>
        <dbReference type="PROSITE-ProRule" id="PRU00339"/>
    </source>
</evidence>
<keyword evidence="5" id="KW-0808">Transferase</keyword>
<feature type="domain" description="O-GlcNAc transferase C-terminal" evidence="9">
    <location>
        <begin position="707"/>
        <end position="900"/>
    </location>
</feature>
<accession>A0A8E2DV28</accession>
<dbReference type="Proteomes" id="UP000250043">
    <property type="component" value="Unassembled WGS sequence"/>
</dbReference>
<feature type="repeat" description="TPR" evidence="8">
    <location>
        <begin position="102"/>
        <end position="135"/>
    </location>
</feature>
<name>A0A8E2DV28_9APHY</name>
<dbReference type="Gene3D" id="1.25.40.10">
    <property type="entry name" value="Tetratricopeptide repeat domain"/>
    <property type="match status" value="3"/>
</dbReference>
<dbReference type="OrthoDB" id="421121at2759"/>
<keyword evidence="7 8" id="KW-0802">TPR repeat</keyword>
<keyword evidence="4" id="KW-0328">Glycosyltransferase</keyword>
<evidence type="ECO:0000313" key="10">
    <source>
        <dbReference type="EMBL" id="OCH96162.1"/>
    </source>
</evidence>
<dbReference type="InterPro" id="IPR019734">
    <property type="entry name" value="TPR_rpt"/>
</dbReference>
<dbReference type="GO" id="GO:0097363">
    <property type="term" value="F:protein O-acetylglucosaminyltransferase activity"/>
    <property type="evidence" value="ECO:0007669"/>
    <property type="project" value="UniProtKB-EC"/>
</dbReference>
<evidence type="ECO:0000256" key="6">
    <source>
        <dbReference type="ARBA" id="ARBA00022737"/>
    </source>
</evidence>
<dbReference type="GO" id="GO:0006493">
    <property type="term" value="P:protein O-linked glycosylation"/>
    <property type="evidence" value="ECO:0007669"/>
    <property type="project" value="TreeGrafter"/>
</dbReference>
<dbReference type="Pfam" id="PF13844">
    <property type="entry name" value="Glyco_transf_41"/>
    <property type="match status" value="2"/>
</dbReference>
<protein>
    <recommendedName>
        <fullName evidence="3">protein O-GlcNAc transferase</fullName>
        <ecNumber evidence="3">2.4.1.255</ecNumber>
    </recommendedName>
</protein>
<dbReference type="PANTHER" id="PTHR44998">
    <property type="match status" value="1"/>
</dbReference>
<dbReference type="InterPro" id="IPR029489">
    <property type="entry name" value="OGT/SEC/SPY_C"/>
</dbReference>
<feature type="repeat" description="TPR" evidence="8">
    <location>
        <begin position="467"/>
        <end position="500"/>
    </location>
</feature>
<evidence type="ECO:0000256" key="3">
    <source>
        <dbReference type="ARBA" id="ARBA00011970"/>
    </source>
</evidence>
<evidence type="ECO:0000256" key="5">
    <source>
        <dbReference type="ARBA" id="ARBA00022679"/>
    </source>
</evidence>
<dbReference type="AlphaFoldDB" id="A0A8E2DV28"/>
<dbReference type="Gene3D" id="3.40.50.11380">
    <property type="match status" value="1"/>
</dbReference>
<evidence type="ECO:0000256" key="4">
    <source>
        <dbReference type="ARBA" id="ARBA00022676"/>
    </source>
</evidence>
<dbReference type="InterPro" id="IPR011990">
    <property type="entry name" value="TPR-like_helical_dom_sf"/>
</dbReference>
<gene>
    <name evidence="10" type="ORF">OBBRIDRAFT_718923</name>
</gene>
<reference evidence="10 11" key="1">
    <citation type="submission" date="2016-07" db="EMBL/GenBank/DDBJ databases">
        <title>Draft genome of the white-rot fungus Obba rivulosa 3A-2.</title>
        <authorList>
            <consortium name="DOE Joint Genome Institute"/>
            <person name="Miettinen O."/>
            <person name="Riley R."/>
            <person name="Acob R."/>
            <person name="Barry K."/>
            <person name="Cullen D."/>
            <person name="De Vries R."/>
            <person name="Hainaut M."/>
            <person name="Hatakka A."/>
            <person name="Henrissat B."/>
            <person name="Hilden K."/>
            <person name="Kuo R."/>
            <person name="Labutti K."/>
            <person name="Lipzen A."/>
            <person name="Makela M.R."/>
            <person name="Sandor L."/>
            <person name="Spatafora J.W."/>
            <person name="Grigoriev I.V."/>
            <person name="Hibbett D.S."/>
        </authorList>
    </citation>
    <scope>NUCLEOTIDE SEQUENCE [LARGE SCALE GENOMIC DNA]</scope>
    <source>
        <strain evidence="10 11">3A-2</strain>
    </source>
</reference>
<proteinExistence type="inferred from homology"/>
<dbReference type="Pfam" id="PF13414">
    <property type="entry name" value="TPR_11"/>
    <property type="match status" value="1"/>
</dbReference>
<dbReference type="PROSITE" id="PS50293">
    <property type="entry name" value="TPR_REGION"/>
    <property type="match status" value="1"/>
</dbReference>
<comment type="pathway">
    <text evidence="1">Protein modification; protein glycosylation.</text>
</comment>